<name>A0AA40FBW2_9PEZI</name>
<feature type="compositionally biased region" description="Low complexity" evidence="5">
    <location>
        <begin position="123"/>
        <end position="146"/>
    </location>
</feature>
<keyword evidence="3" id="KW-0804">Transcription</keyword>
<keyword evidence="8" id="KW-1185">Reference proteome</keyword>
<feature type="domain" description="BZIP" evidence="6">
    <location>
        <begin position="165"/>
        <end position="228"/>
    </location>
</feature>
<evidence type="ECO:0000259" key="6">
    <source>
        <dbReference type="PROSITE" id="PS50217"/>
    </source>
</evidence>
<organism evidence="7 8">
    <name type="scientific">Schizothecium vesticola</name>
    <dbReference type="NCBI Taxonomy" id="314040"/>
    <lineage>
        <taxon>Eukaryota</taxon>
        <taxon>Fungi</taxon>
        <taxon>Dikarya</taxon>
        <taxon>Ascomycota</taxon>
        <taxon>Pezizomycotina</taxon>
        <taxon>Sordariomycetes</taxon>
        <taxon>Sordariomycetidae</taxon>
        <taxon>Sordariales</taxon>
        <taxon>Schizotheciaceae</taxon>
        <taxon>Schizothecium</taxon>
    </lineage>
</organism>
<feature type="region of interest" description="Disordered" evidence="5">
    <location>
        <begin position="271"/>
        <end position="312"/>
    </location>
</feature>
<dbReference type="GO" id="GO:0005634">
    <property type="term" value="C:nucleus"/>
    <property type="evidence" value="ECO:0007669"/>
    <property type="project" value="UniProtKB-SubCell"/>
</dbReference>
<feature type="region of interest" description="Disordered" evidence="5">
    <location>
        <begin position="89"/>
        <end position="176"/>
    </location>
</feature>
<accession>A0AA40FBW2</accession>
<dbReference type="EMBL" id="JAUKUD010000001">
    <property type="protein sequence ID" value="KAK0754825.1"/>
    <property type="molecule type" value="Genomic_DNA"/>
</dbReference>
<evidence type="ECO:0000313" key="8">
    <source>
        <dbReference type="Proteomes" id="UP001172155"/>
    </source>
</evidence>
<dbReference type="InterPro" id="IPR051027">
    <property type="entry name" value="bZIP_transcription_factors"/>
</dbReference>
<dbReference type="InterPro" id="IPR046347">
    <property type="entry name" value="bZIP_sf"/>
</dbReference>
<feature type="compositionally biased region" description="Basic residues" evidence="5">
    <location>
        <begin position="148"/>
        <end position="159"/>
    </location>
</feature>
<evidence type="ECO:0000256" key="5">
    <source>
        <dbReference type="SAM" id="MobiDB-lite"/>
    </source>
</evidence>
<sequence length="371" mass="40854">MNEGSYFEESLYGSQIGNEIGNDIENEAYQSLESREIERLRAMPPYSSEQVAPPEHPVFIDQGMGVWESAFPGGQFGILPAEPRPLFVDPELCDTTIDNDDTRSQIQVPEAEVSQPSTRRTSSSKSEAQSSRSDSSLTDITPSDQSQPKKRKPSKKKGPSKGEDEQRRHKFLERNRIAASKCREKKKKNMSDLEQHKIHLETENTKLHATFRGLGGIVAGLKHELLTHAKCNDPRISKWLAGQASRYVNTSTPAPLLSSHLLSQCYTGYNPPGPPALPTESPRSRNPSLPSAYHPMHPDSFPMGTGEGQDGLYDPMGAGEGQSRPFGHMGAGESQNRQFDLMGAGERQNSIAYSHGEWKACPLQSPITTPG</sequence>
<dbReference type="PROSITE" id="PS50217">
    <property type="entry name" value="BZIP"/>
    <property type="match status" value="1"/>
</dbReference>
<dbReference type="GO" id="GO:0003700">
    <property type="term" value="F:DNA-binding transcription factor activity"/>
    <property type="evidence" value="ECO:0007669"/>
    <property type="project" value="InterPro"/>
</dbReference>
<keyword evidence="4" id="KW-0539">Nucleus</keyword>
<dbReference type="Pfam" id="PF00170">
    <property type="entry name" value="bZIP_1"/>
    <property type="match status" value="1"/>
</dbReference>
<dbReference type="PANTHER" id="PTHR19304">
    <property type="entry name" value="CYCLIC-AMP RESPONSE ELEMENT BINDING PROTEIN"/>
    <property type="match status" value="1"/>
</dbReference>
<dbReference type="PROSITE" id="PS00036">
    <property type="entry name" value="BZIP_BASIC"/>
    <property type="match status" value="1"/>
</dbReference>
<keyword evidence="2" id="KW-0805">Transcription regulation</keyword>
<protein>
    <recommendedName>
        <fullName evidence="6">BZIP domain-containing protein</fullName>
    </recommendedName>
</protein>
<comment type="caution">
    <text evidence="7">The sequence shown here is derived from an EMBL/GenBank/DDBJ whole genome shotgun (WGS) entry which is preliminary data.</text>
</comment>
<comment type="subcellular location">
    <subcellularLocation>
        <location evidence="1">Nucleus</location>
    </subcellularLocation>
</comment>
<dbReference type="SUPFAM" id="SSF57959">
    <property type="entry name" value="Leucine zipper domain"/>
    <property type="match status" value="1"/>
</dbReference>
<reference evidence="7" key="1">
    <citation type="submission" date="2023-06" db="EMBL/GenBank/DDBJ databases">
        <title>Genome-scale phylogeny and comparative genomics of the fungal order Sordariales.</title>
        <authorList>
            <consortium name="Lawrence Berkeley National Laboratory"/>
            <person name="Hensen N."/>
            <person name="Bonometti L."/>
            <person name="Westerberg I."/>
            <person name="Brannstrom I.O."/>
            <person name="Guillou S."/>
            <person name="Cros-Aarteil S."/>
            <person name="Calhoun S."/>
            <person name="Haridas S."/>
            <person name="Kuo A."/>
            <person name="Mondo S."/>
            <person name="Pangilinan J."/>
            <person name="Riley R."/>
            <person name="LaButti K."/>
            <person name="Andreopoulos B."/>
            <person name="Lipzen A."/>
            <person name="Chen C."/>
            <person name="Yanf M."/>
            <person name="Daum C."/>
            <person name="Ng V."/>
            <person name="Clum A."/>
            <person name="Steindorff A."/>
            <person name="Ohm R."/>
            <person name="Martin F."/>
            <person name="Silar P."/>
            <person name="Natvig D."/>
            <person name="Lalanne C."/>
            <person name="Gautier V."/>
            <person name="Ament-velasquez S.L."/>
            <person name="Kruys A."/>
            <person name="Hutchinson M.I."/>
            <person name="Powell A.J."/>
            <person name="Barry K."/>
            <person name="Miller A.N."/>
            <person name="Grigoriev I.V."/>
            <person name="Debuchy R."/>
            <person name="Gladieux P."/>
            <person name="Thoren M.H."/>
            <person name="Johannesson H."/>
        </authorList>
    </citation>
    <scope>NUCLEOTIDE SEQUENCE</scope>
    <source>
        <strain evidence="7">SMH3187-1</strain>
    </source>
</reference>
<evidence type="ECO:0000256" key="4">
    <source>
        <dbReference type="ARBA" id="ARBA00023242"/>
    </source>
</evidence>
<dbReference type="InterPro" id="IPR004827">
    <property type="entry name" value="bZIP"/>
</dbReference>
<evidence type="ECO:0000313" key="7">
    <source>
        <dbReference type="EMBL" id="KAK0754825.1"/>
    </source>
</evidence>
<evidence type="ECO:0000256" key="3">
    <source>
        <dbReference type="ARBA" id="ARBA00023163"/>
    </source>
</evidence>
<gene>
    <name evidence="7" type="ORF">B0T18DRAFT_46878</name>
</gene>
<evidence type="ECO:0000256" key="1">
    <source>
        <dbReference type="ARBA" id="ARBA00004123"/>
    </source>
</evidence>
<dbReference type="AlphaFoldDB" id="A0AA40FBW2"/>
<dbReference type="Gene3D" id="1.20.5.170">
    <property type="match status" value="1"/>
</dbReference>
<feature type="compositionally biased region" description="Basic and acidic residues" evidence="5">
    <location>
        <begin position="160"/>
        <end position="176"/>
    </location>
</feature>
<dbReference type="SMART" id="SM00338">
    <property type="entry name" value="BRLZ"/>
    <property type="match status" value="1"/>
</dbReference>
<proteinExistence type="predicted"/>
<dbReference type="Proteomes" id="UP001172155">
    <property type="component" value="Unassembled WGS sequence"/>
</dbReference>
<evidence type="ECO:0000256" key="2">
    <source>
        <dbReference type="ARBA" id="ARBA00023015"/>
    </source>
</evidence>
<dbReference type="CDD" id="cd14687">
    <property type="entry name" value="bZIP_ATF2"/>
    <property type="match status" value="1"/>
</dbReference>